<dbReference type="Gene3D" id="3.40.630.30">
    <property type="match status" value="1"/>
</dbReference>
<dbReference type="SUPFAM" id="SSF55729">
    <property type="entry name" value="Acyl-CoA N-acyltransferases (Nat)"/>
    <property type="match status" value="1"/>
</dbReference>
<dbReference type="AlphaFoldDB" id="A0A178Y487"/>
<organism evidence="4 5">
    <name type="scientific">Sinorhizobium saheli</name>
    <dbReference type="NCBI Taxonomy" id="36856"/>
    <lineage>
        <taxon>Bacteria</taxon>
        <taxon>Pseudomonadati</taxon>
        <taxon>Pseudomonadota</taxon>
        <taxon>Alphaproteobacteria</taxon>
        <taxon>Hyphomicrobiales</taxon>
        <taxon>Rhizobiaceae</taxon>
        <taxon>Sinorhizobium/Ensifer group</taxon>
        <taxon>Sinorhizobium</taxon>
    </lineage>
</organism>
<proteinExistence type="predicted"/>
<name>A0A178Y487_SINSA</name>
<dbReference type="GO" id="GO:0016747">
    <property type="term" value="F:acyltransferase activity, transferring groups other than amino-acyl groups"/>
    <property type="evidence" value="ECO:0007669"/>
    <property type="project" value="InterPro"/>
</dbReference>
<dbReference type="PROSITE" id="PS51186">
    <property type="entry name" value="GNAT"/>
    <property type="match status" value="1"/>
</dbReference>
<dbReference type="STRING" id="36856.ATB98_07650"/>
<dbReference type="InterPro" id="IPR050832">
    <property type="entry name" value="Bact_Acetyltransf"/>
</dbReference>
<dbReference type="Proteomes" id="UP000078507">
    <property type="component" value="Unassembled WGS sequence"/>
</dbReference>
<keyword evidence="5" id="KW-1185">Reference proteome</keyword>
<keyword evidence="1 4" id="KW-0808">Transferase</keyword>
<evidence type="ECO:0000256" key="2">
    <source>
        <dbReference type="ARBA" id="ARBA00023315"/>
    </source>
</evidence>
<evidence type="ECO:0000313" key="5">
    <source>
        <dbReference type="Proteomes" id="UP000078507"/>
    </source>
</evidence>
<dbReference type="InterPro" id="IPR000182">
    <property type="entry name" value="GNAT_dom"/>
</dbReference>
<dbReference type="CDD" id="cd04301">
    <property type="entry name" value="NAT_SF"/>
    <property type="match status" value="1"/>
</dbReference>
<dbReference type="RefSeq" id="WP_066877303.1">
    <property type="nucleotide sequence ID" value="NZ_LNQB01000083.1"/>
</dbReference>
<reference evidence="4 5" key="1">
    <citation type="submission" date="2015-11" db="EMBL/GenBank/DDBJ databases">
        <title>Ensifer anhuiense sp. nov., an effective nitrogen fixation bacterium with Glycine soja.</title>
        <authorList>
            <person name="Yan H."/>
            <person name="Chen W."/>
        </authorList>
    </citation>
    <scope>NUCLEOTIDE SEQUENCE [LARGE SCALE GENOMIC DNA]</scope>
    <source>
        <strain evidence="4 5">LMG 7837</strain>
    </source>
</reference>
<dbReference type="OrthoDB" id="9799092at2"/>
<dbReference type="PANTHER" id="PTHR43877:SF2">
    <property type="entry name" value="AMINOALKYLPHOSPHONATE N-ACETYLTRANSFERASE-RELATED"/>
    <property type="match status" value="1"/>
</dbReference>
<sequence>MAATIRLLGLGDLDTFRAIRLESLRAEPDSFASSAEDWESLPEDEWRRRMLDNPVFVALDDEVPVGLMGLLRQRPSKMAHRATLVMVYVRRDLRGSGLASRLLDAATDHAREIGVRQLELAASAENEAAIRFYQRMGFTEIGRIPGGCIRDGREVDDVLMAKRIVN</sequence>
<dbReference type="InterPro" id="IPR016181">
    <property type="entry name" value="Acyl_CoA_acyltransferase"/>
</dbReference>
<keyword evidence="2" id="KW-0012">Acyltransferase</keyword>
<comment type="caution">
    <text evidence="4">The sequence shown here is derived from an EMBL/GenBank/DDBJ whole genome shotgun (WGS) entry which is preliminary data.</text>
</comment>
<accession>A0A178Y487</accession>
<evidence type="ECO:0000259" key="3">
    <source>
        <dbReference type="PROSITE" id="PS51186"/>
    </source>
</evidence>
<protein>
    <submittedName>
        <fullName evidence="4">Acetyltransferase</fullName>
    </submittedName>
</protein>
<dbReference type="PANTHER" id="PTHR43877">
    <property type="entry name" value="AMINOALKYLPHOSPHONATE N-ACETYLTRANSFERASE-RELATED-RELATED"/>
    <property type="match status" value="1"/>
</dbReference>
<gene>
    <name evidence="4" type="ORF">ATB98_07650</name>
</gene>
<evidence type="ECO:0000313" key="4">
    <source>
        <dbReference type="EMBL" id="OAP42261.1"/>
    </source>
</evidence>
<dbReference type="EMBL" id="LNQB01000083">
    <property type="protein sequence ID" value="OAP42261.1"/>
    <property type="molecule type" value="Genomic_DNA"/>
</dbReference>
<feature type="domain" description="N-acetyltransferase" evidence="3">
    <location>
        <begin position="3"/>
        <end position="165"/>
    </location>
</feature>
<evidence type="ECO:0000256" key="1">
    <source>
        <dbReference type="ARBA" id="ARBA00022679"/>
    </source>
</evidence>
<dbReference type="Pfam" id="PF00583">
    <property type="entry name" value="Acetyltransf_1"/>
    <property type="match status" value="1"/>
</dbReference>